<dbReference type="AlphaFoldDB" id="A0A0N5AKN2"/>
<dbReference type="InterPro" id="IPR011333">
    <property type="entry name" value="SKP1/BTB/POZ_sf"/>
</dbReference>
<evidence type="ECO:0000313" key="5">
    <source>
        <dbReference type="Proteomes" id="UP000046393"/>
    </source>
</evidence>
<feature type="region of interest" description="Disordered" evidence="3">
    <location>
        <begin position="68"/>
        <end position="88"/>
    </location>
</feature>
<dbReference type="PANTHER" id="PTHR11165">
    <property type="entry name" value="SKP1"/>
    <property type="match status" value="1"/>
</dbReference>
<dbReference type="WBParaSite" id="SMUV_0000506101-mRNA-1">
    <property type="protein sequence ID" value="SMUV_0000506101-mRNA-1"/>
    <property type="gene ID" value="SMUV_0000506101"/>
</dbReference>
<evidence type="ECO:0000256" key="2">
    <source>
        <dbReference type="ARBA" id="ARBA00022786"/>
    </source>
</evidence>
<protein>
    <submittedName>
        <fullName evidence="6">Skp1_POZ domain-containing protein</fullName>
    </submittedName>
</protein>
<dbReference type="InterPro" id="IPR001232">
    <property type="entry name" value="SKP1-like"/>
</dbReference>
<organism evidence="5 6">
    <name type="scientific">Syphacia muris</name>
    <dbReference type="NCBI Taxonomy" id="451379"/>
    <lineage>
        <taxon>Eukaryota</taxon>
        <taxon>Metazoa</taxon>
        <taxon>Ecdysozoa</taxon>
        <taxon>Nematoda</taxon>
        <taxon>Chromadorea</taxon>
        <taxon>Rhabditida</taxon>
        <taxon>Spirurina</taxon>
        <taxon>Oxyuridomorpha</taxon>
        <taxon>Oxyuroidea</taxon>
        <taxon>Oxyuridae</taxon>
        <taxon>Syphacia</taxon>
    </lineage>
</organism>
<feature type="compositionally biased region" description="Basic and acidic residues" evidence="3">
    <location>
        <begin position="68"/>
        <end position="87"/>
    </location>
</feature>
<evidence type="ECO:0000313" key="6">
    <source>
        <dbReference type="WBParaSite" id="SMUV_0000506101-mRNA-1"/>
    </source>
</evidence>
<dbReference type="Proteomes" id="UP000046393">
    <property type="component" value="Unplaced"/>
</dbReference>
<dbReference type="InterPro" id="IPR016073">
    <property type="entry name" value="Skp1_comp_POZ"/>
</dbReference>
<comment type="similarity">
    <text evidence="1">Belongs to the SKP1 family.</text>
</comment>
<dbReference type="Gene3D" id="3.30.710.10">
    <property type="entry name" value="Potassium Channel Kv1.1, Chain A"/>
    <property type="match status" value="1"/>
</dbReference>
<dbReference type="STRING" id="451379.A0A0N5AKN2"/>
<keyword evidence="2" id="KW-0833">Ubl conjugation pathway</keyword>
<keyword evidence="5" id="KW-1185">Reference proteome</keyword>
<name>A0A0N5AKN2_9BILA</name>
<evidence type="ECO:0000256" key="1">
    <source>
        <dbReference type="ARBA" id="ARBA00009993"/>
    </source>
</evidence>
<evidence type="ECO:0000259" key="4">
    <source>
        <dbReference type="Pfam" id="PF03931"/>
    </source>
</evidence>
<proteinExistence type="inferred from homology"/>
<sequence>MADDEVLMLQSKDGRIVAVQRSIVSISEAIVHALEGTNRAAMTPIPLYQVDYETLKKIVSWMTWYSKSDDDQKRTLSDTEEKSHDGKSTCIQQWERNQFEALERSELFALMNAASYLEISPLSQSSAAFVAEKLQSMSVSGRGTTIFEFKGRF</sequence>
<dbReference type="SMART" id="SM00512">
    <property type="entry name" value="Skp1"/>
    <property type="match status" value="1"/>
</dbReference>
<dbReference type="Pfam" id="PF03931">
    <property type="entry name" value="Skp1_POZ"/>
    <property type="match status" value="1"/>
</dbReference>
<dbReference type="GO" id="GO:0006511">
    <property type="term" value="P:ubiquitin-dependent protein catabolic process"/>
    <property type="evidence" value="ECO:0007669"/>
    <property type="project" value="InterPro"/>
</dbReference>
<evidence type="ECO:0000256" key="3">
    <source>
        <dbReference type="SAM" id="MobiDB-lite"/>
    </source>
</evidence>
<reference evidence="6" key="1">
    <citation type="submission" date="2017-02" db="UniProtKB">
        <authorList>
            <consortium name="WormBaseParasite"/>
        </authorList>
    </citation>
    <scope>IDENTIFICATION</scope>
</reference>
<feature type="domain" description="SKP1 component POZ" evidence="4">
    <location>
        <begin position="6"/>
        <end position="65"/>
    </location>
</feature>
<dbReference type="InterPro" id="IPR016897">
    <property type="entry name" value="SKP1"/>
</dbReference>
<accession>A0A0N5AKN2</accession>
<dbReference type="SUPFAM" id="SSF81382">
    <property type="entry name" value="Skp1 dimerisation domain-like"/>
    <property type="match status" value="1"/>
</dbReference>
<dbReference type="SUPFAM" id="SSF54695">
    <property type="entry name" value="POZ domain"/>
    <property type="match status" value="1"/>
</dbReference>
<dbReference type="InterPro" id="IPR036296">
    <property type="entry name" value="SKP1-like_dim_sf"/>
</dbReference>